<evidence type="ECO:0000313" key="4">
    <source>
        <dbReference type="Proteomes" id="UP001549076"/>
    </source>
</evidence>
<organism evidence="3 4">
    <name type="scientific">Aquamicrobium terrae</name>
    <dbReference type="NCBI Taxonomy" id="1324945"/>
    <lineage>
        <taxon>Bacteria</taxon>
        <taxon>Pseudomonadati</taxon>
        <taxon>Pseudomonadota</taxon>
        <taxon>Alphaproteobacteria</taxon>
        <taxon>Hyphomicrobiales</taxon>
        <taxon>Phyllobacteriaceae</taxon>
        <taxon>Aquamicrobium</taxon>
    </lineage>
</organism>
<evidence type="ECO:0008006" key="5">
    <source>
        <dbReference type="Google" id="ProtNLM"/>
    </source>
</evidence>
<feature type="region of interest" description="Disordered" evidence="1">
    <location>
        <begin position="93"/>
        <end position="114"/>
    </location>
</feature>
<keyword evidence="2" id="KW-0732">Signal</keyword>
<name>A0ABV2N503_9HYPH</name>
<sequence length="114" mass="11410">MVALVATLMLVLQTLATAWAGATPSAPLDIFGNPLCITGIDHSSGTTDGQATLPDCCTFGCCQVSPLFAGNGGGAALAVPFMVKARAPSLSRKTIHVAGPDHNPGNPRAPPATA</sequence>
<comment type="caution">
    <text evidence="3">The sequence shown here is derived from an EMBL/GenBank/DDBJ whole genome shotgun (WGS) entry which is preliminary data.</text>
</comment>
<evidence type="ECO:0000256" key="2">
    <source>
        <dbReference type="SAM" id="SignalP"/>
    </source>
</evidence>
<reference evidence="3 4" key="1">
    <citation type="submission" date="2024-06" db="EMBL/GenBank/DDBJ databases">
        <title>Genomic Encyclopedia of Type Strains, Phase IV (KMG-IV): sequencing the most valuable type-strain genomes for metagenomic binning, comparative biology and taxonomic classification.</title>
        <authorList>
            <person name="Goeker M."/>
        </authorList>
    </citation>
    <scope>NUCLEOTIDE SEQUENCE [LARGE SCALE GENOMIC DNA]</scope>
    <source>
        <strain evidence="3 4">DSM 27865</strain>
    </source>
</reference>
<keyword evidence="4" id="KW-1185">Reference proteome</keyword>
<feature type="chain" id="PRO_5046829029" description="DUF2946 domain-containing protein" evidence="2">
    <location>
        <begin position="21"/>
        <end position="114"/>
    </location>
</feature>
<protein>
    <recommendedName>
        <fullName evidence="5">DUF2946 domain-containing protein</fullName>
    </recommendedName>
</protein>
<evidence type="ECO:0000313" key="3">
    <source>
        <dbReference type="EMBL" id="MET3793894.1"/>
    </source>
</evidence>
<feature type="signal peptide" evidence="2">
    <location>
        <begin position="1"/>
        <end position="20"/>
    </location>
</feature>
<dbReference type="RefSeq" id="WP_354198177.1">
    <property type="nucleotide sequence ID" value="NZ_JBEPML010000018.1"/>
</dbReference>
<evidence type="ECO:0000256" key="1">
    <source>
        <dbReference type="SAM" id="MobiDB-lite"/>
    </source>
</evidence>
<dbReference type="EMBL" id="JBEPML010000018">
    <property type="protein sequence ID" value="MET3793894.1"/>
    <property type="molecule type" value="Genomic_DNA"/>
</dbReference>
<accession>A0ABV2N503</accession>
<dbReference type="Proteomes" id="UP001549076">
    <property type="component" value="Unassembled WGS sequence"/>
</dbReference>
<gene>
    <name evidence="3" type="ORF">ABID37_004133</name>
</gene>
<proteinExistence type="predicted"/>